<gene>
    <name evidence="7" type="ORF">HDF15_002793</name>
</gene>
<feature type="transmembrane region" description="Helical" evidence="6">
    <location>
        <begin position="208"/>
        <end position="234"/>
    </location>
</feature>
<proteinExistence type="predicted"/>
<feature type="transmembrane region" description="Helical" evidence="6">
    <location>
        <begin position="165"/>
        <end position="188"/>
    </location>
</feature>
<dbReference type="EMBL" id="JACHIO010000011">
    <property type="protein sequence ID" value="MBB5064435.1"/>
    <property type="molecule type" value="Genomic_DNA"/>
</dbReference>
<feature type="transmembrane region" description="Helical" evidence="6">
    <location>
        <begin position="61"/>
        <end position="82"/>
    </location>
</feature>
<evidence type="ECO:0000256" key="3">
    <source>
        <dbReference type="ARBA" id="ARBA00022692"/>
    </source>
</evidence>
<dbReference type="PANTHER" id="PTHR30213:SF0">
    <property type="entry name" value="UPF0761 MEMBRANE PROTEIN YIHY"/>
    <property type="match status" value="1"/>
</dbReference>
<organism evidence="7 8">
    <name type="scientific">Granulicella mallensis</name>
    <dbReference type="NCBI Taxonomy" id="940614"/>
    <lineage>
        <taxon>Bacteria</taxon>
        <taxon>Pseudomonadati</taxon>
        <taxon>Acidobacteriota</taxon>
        <taxon>Terriglobia</taxon>
        <taxon>Terriglobales</taxon>
        <taxon>Acidobacteriaceae</taxon>
        <taxon>Granulicella</taxon>
    </lineage>
</organism>
<dbReference type="InterPro" id="IPR017039">
    <property type="entry name" value="Virul_fac_BrkB"/>
</dbReference>
<dbReference type="Proteomes" id="UP000584867">
    <property type="component" value="Unassembled WGS sequence"/>
</dbReference>
<evidence type="ECO:0000256" key="5">
    <source>
        <dbReference type="ARBA" id="ARBA00023136"/>
    </source>
</evidence>
<feature type="transmembrane region" description="Helical" evidence="6">
    <location>
        <begin position="94"/>
        <end position="114"/>
    </location>
</feature>
<evidence type="ECO:0000313" key="8">
    <source>
        <dbReference type="Proteomes" id="UP000584867"/>
    </source>
</evidence>
<feature type="transmembrane region" description="Helical" evidence="6">
    <location>
        <begin position="126"/>
        <end position="144"/>
    </location>
</feature>
<evidence type="ECO:0000256" key="2">
    <source>
        <dbReference type="ARBA" id="ARBA00022475"/>
    </source>
</evidence>
<dbReference type="RefSeq" id="WP_184256337.1">
    <property type="nucleotide sequence ID" value="NZ_JACHIO010000011.1"/>
</dbReference>
<dbReference type="Pfam" id="PF03631">
    <property type="entry name" value="Virul_fac_BrkB"/>
    <property type="match status" value="1"/>
</dbReference>
<keyword evidence="3 6" id="KW-0812">Transmembrane</keyword>
<dbReference type="AlphaFoldDB" id="A0A7W7ZQS8"/>
<accession>A0A7W7ZQS8</accession>
<keyword evidence="2" id="KW-1003">Cell membrane</keyword>
<protein>
    <submittedName>
        <fullName evidence="7">Membrane protein</fullName>
    </submittedName>
</protein>
<comment type="subcellular location">
    <subcellularLocation>
        <location evidence="1">Cell membrane</location>
        <topology evidence="1">Multi-pass membrane protein</topology>
    </subcellularLocation>
</comment>
<comment type="caution">
    <text evidence="7">The sequence shown here is derived from an EMBL/GenBank/DDBJ whole genome shotgun (WGS) entry which is preliminary data.</text>
</comment>
<evidence type="ECO:0000256" key="1">
    <source>
        <dbReference type="ARBA" id="ARBA00004651"/>
    </source>
</evidence>
<dbReference type="GO" id="GO:0005886">
    <property type="term" value="C:plasma membrane"/>
    <property type="evidence" value="ECO:0007669"/>
    <property type="project" value="UniProtKB-SubCell"/>
</dbReference>
<evidence type="ECO:0000313" key="7">
    <source>
        <dbReference type="EMBL" id="MBB5064435.1"/>
    </source>
</evidence>
<sequence length="343" mass="37396">MRVTDHTLTATDPLAQRIWDQVAQSPLRSLWDFEGASPKLVWKRTFQAMMSDNLLSRAAEMGYYFLFALFPTLVCASSILGLAARQASRIYDSLLHYLALVVPGSAYNIVIETFNQTAAAATGGKITLGLVAALWSASVGFAAIQDGMNTVYKVRESRPYWKARGAAILVTMLLSVMVTANLGVLLGGDLIAKLVYVRIWHHALATTAAIVVHLIQWVAASGLLLLQFSTIYYFAPDLKAKRWHWITPGAAIGISGWVLASLGLRVYLHFFDSFTLTYGSLGAVIILLTWFYITGLMLLLGAEINSEIQAAVIEKQLKAAGVIPPEVVAEPPVRDLPGSGEVR</sequence>
<feature type="transmembrane region" description="Helical" evidence="6">
    <location>
        <begin position="280"/>
        <end position="300"/>
    </location>
</feature>
<dbReference type="PIRSF" id="PIRSF035875">
    <property type="entry name" value="RNase_BN"/>
    <property type="match status" value="1"/>
</dbReference>
<evidence type="ECO:0000256" key="6">
    <source>
        <dbReference type="SAM" id="Phobius"/>
    </source>
</evidence>
<dbReference type="PANTHER" id="PTHR30213">
    <property type="entry name" value="INNER MEMBRANE PROTEIN YHJD"/>
    <property type="match status" value="1"/>
</dbReference>
<dbReference type="NCBIfam" id="TIGR00765">
    <property type="entry name" value="yihY_not_rbn"/>
    <property type="match status" value="1"/>
</dbReference>
<name>A0A7W7ZQS8_9BACT</name>
<evidence type="ECO:0000256" key="4">
    <source>
        <dbReference type="ARBA" id="ARBA00022989"/>
    </source>
</evidence>
<keyword evidence="5 6" id="KW-0472">Membrane</keyword>
<reference evidence="7 8" key="1">
    <citation type="submission" date="2020-08" db="EMBL/GenBank/DDBJ databases">
        <title>Genomic Encyclopedia of Type Strains, Phase IV (KMG-V): Genome sequencing to study the core and pangenomes of soil and plant-associated prokaryotes.</title>
        <authorList>
            <person name="Whitman W."/>
        </authorList>
    </citation>
    <scope>NUCLEOTIDE SEQUENCE [LARGE SCALE GENOMIC DNA]</scope>
    <source>
        <strain evidence="7 8">X5P3</strain>
    </source>
</reference>
<keyword evidence="4 6" id="KW-1133">Transmembrane helix</keyword>
<feature type="transmembrane region" description="Helical" evidence="6">
    <location>
        <begin position="246"/>
        <end position="268"/>
    </location>
</feature>